<protein>
    <recommendedName>
        <fullName evidence="1">F-box domain-containing protein</fullName>
    </recommendedName>
</protein>
<sequence length="468" mass="52422">MVDVVVQVSTGSESHPQPTTRLTLEGAATQLPFDIVHTLLDHTTIIDLVNFCNTCKALRAHLKNESIWRRACVPYGLRDFTYFGGQSAYTVYTQLLHPYAALVGLWASDSPFYGKVLEFRLFTGNEDEQGGIIGEAWTFPTRSPPDTPTPPSYTRVLKLSFDEVGDEEPAELSQCSSSSTAKPKIAPVRVFCDSLSPSSRHRTSLVRLSTTPLGKFLQLHRKKVNLPDFPPHISPWYDRDRGLPRIPETPEITHHHREIIKIYPAARLPAVYIAPTAVMKPAAISIRCPRPRSECVCQSRLVTALSYDNLDERPPRYYPFRNLILPGTDPDSADWTVHDLDGIWYGSYGPNGTECIYLAHNDEHDTIEATKITGDLNVPRGCVSWIAHLPLGHQRAMAQGYWTSVRTDGVEARRLLMGHGTIAGSGFTDMAIVELMAGVISADHIDIFWAELHEFRTYRRYKGRPQSA</sequence>
<dbReference type="Pfam" id="PF12014">
    <property type="entry name" value="Cyclin_D1_bind"/>
    <property type="match status" value="1"/>
</dbReference>
<dbReference type="EMBL" id="JAPEVG010000277">
    <property type="protein sequence ID" value="KAJ8469728.1"/>
    <property type="molecule type" value="Genomic_DNA"/>
</dbReference>
<dbReference type="InterPro" id="IPR001810">
    <property type="entry name" value="F-box_dom"/>
</dbReference>
<dbReference type="PROSITE" id="PS50181">
    <property type="entry name" value="FBOX"/>
    <property type="match status" value="1"/>
</dbReference>
<name>A0AAD7XAH7_9APHY</name>
<evidence type="ECO:0000313" key="2">
    <source>
        <dbReference type="EMBL" id="KAJ8469728.1"/>
    </source>
</evidence>
<proteinExistence type="predicted"/>
<dbReference type="Gene3D" id="1.20.1280.50">
    <property type="match status" value="1"/>
</dbReference>
<dbReference type="SMART" id="SM00256">
    <property type="entry name" value="FBOX"/>
    <property type="match status" value="1"/>
</dbReference>
<dbReference type="Proteomes" id="UP001215151">
    <property type="component" value="Unassembled WGS sequence"/>
</dbReference>
<accession>A0AAD7XAH7</accession>
<evidence type="ECO:0000313" key="3">
    <source>
        <dbReference type="Proteomes" id="UP001215151"/>
    </source>
</evidence>
<dbReference type="InterPro" id="IPR036047">
    <property type="entry name" value="F-box-like_dom_sf"/>
</dbReference>
<dbReference type="SUPFAM" id="SSF81383">
    <property type="entry name" value="F-box domain"/>
    <property type="match status" value="1"/>
</dbReference>
<dbReference type="Pfam" id="PF00646">
    <property type="entry name" value="F-box"/>
    <property type="match status" value="1"/>
</dbReference>
<evidence type="ECO:0000259" key="1">
    <source>
        <dbReference type="PROSITE" id="PS50181"/>
    </source>
</evidence>
<feature type="domain" description="F-box" evidence="1">
    <location>
        <begin position="25"/>
        <end position="71"/>
    </location>
</feature>
<keyword evidence="3" id="KW-1185">Reference proteome</keyword>
<organism evidence="2 3">
    <name type="scientific">Trametes cubensis</name>
    <dbReference type="NCBI Taxonomy" id="1111947"/>
    <lineage>
        <taxon>Eukaryota</taxon>
        <taxon>Fungi</taxon>
        <taxon>Dikarya</taxon>
        <taxon>Basidiomycota</taxon>
        <taxon>Agaricomycotina</taxon>
        <taxon>Agaricomycetes</taxon>
        <taxon>Polyporales</taxon>
        <taxon>Polyporaceae</taxon>
        <taxon>Trametes</taxon>
    </lineage>
</organism>
<comment type="caution">
    <text evidence="2">The sequence shown here is derived from an EMBL/GenBank/DDBJ whole genome shotgun (WGS) entry which is preliminary data.</text>
</comment>
<gene>
    <name evidence="2" type="ORF">ONZ51_g8804</name>
</gene>
<dbReference type="AlphaFoldDB" id="A0AAD7XAH7"/>
<reference evidence="2" key="1">
    <citation type="submission" date="2022-11" db="EMBL/GenBank/DDBJ databases">
        <title>Genome Sequence of Cubamyces cubensis.</title>
        <authorList>
            <person name="Buettner E."/>
        </authorList>
    </citation>
    <scope>NUCLEOTIDE SEQUENCE</scope>
    <source>
        <strain evidence="2">MPL-01</strain>
    </source>
</reference>